<feature type="domain" description="Integrase catalytic" evidence="4">
    <location>
        <begin position="35"/>
        <end position="205"/>
    </location>
</feature>
<dbReference type="SUPFAM" id="SSF53098">
    <property type="entry name" value="Ribonuclease H-like"/>
    <property type="match status" value="1"/>
</dbReference>
<dbReference type="Gene3D" id="1.10.287.370">
    <property type="match status" value="1"/>
</dbReference>
<reference evidence="5 6" key="1">
    <citation type="submission" date="2022-01" db="EMBL/GenBank/DDBJ databases">
        <title>A chromosomal length assembly of Cordylochernes scorpioides.</title>
        <authorList>
            <person name="Zeh D."/>
            <person name="Zeh J."/>
        </authorList>
    </citation>
    <scope>NUCLEOTIDE SEQUENCE [LARGE SCALE GENOMIC DNA]</scope>
    <source>
        <strain evidence="5">IN4F17</strain>
        <tissue evidence="5">Whole Body</tissue>
    </source>
</reference>
<dbReference type="InterPro" id="IPR012337">
    <property type="entry name" value="RNaseH-like_sf"/>
</dbReference>
<dbReference type="Proteomes" id="UP001235939">
    <property type="component" value="Chromosome 20"/>
</dbReference>
<dbReference type="InterPro" id="IPR001584">
    <property type="entry name" value="Integrase_cat-core"/>
</dbReference>
<evidence type="ECO:0000256" key="3">
    <source>
        <dbReference type="SAM" id="Coils"/>
    </source>
</evidence>
<dbReference type="SUPFAM" id="SSF46579">
    <property type="entry name" value="Prefoldin"/>
    <property type="match status" value="1"/>
</dbReference>
<comment type="similarity">
    <text evidence="1">Belongs to the prefoldin subunit alpha family.</text>
</comment>
<dbReference type="InterPro" id="IPR004127">
    <property type="entry name" value="Prefoldin_subunit_alpha"/>
</dbReference>
<dbReference type="InterPro" id="IPR009053">
    <property type="entry name" value="Prefoldin"/>
</dbReference>
<dbReference type="CDD" id="cd23156">
    <property type="entry name" value="Prefoldin_3"/>
    <property type="match status" value="1"/>
</dbReference>
<feature type="coiled-coil region" evidence="3">
    <location>
        <begin position="343"/>
        <end position="370"/>
    </location>
</feature>
<protein>
    <recommendedName>
        <fullName evidence="4">Integrase catalytic domain-containing protein</fullName>
    </recommendedName>
</protein>
<keyword evidence="6" id="KW-1185">Reference proteome</keyword>
<dbReference type="PROSITE" id="PS50994">
    <property type="entry name" value="INTEGRASE"/>
    <property type="match status" value="1"/>
</dbReference>
<dbReference type="Pfam" id="PF02996">
    <property type="entry name" value="Prefoldin"/>
    <property type="match status" value="1"/>
</dbReference>
<dbReference type="Pfam" id="PF00665">
    <property type="entry name" value="rve"/>
    <property type="match status" value="1"/>
</dbReference>
<dbReference type="EMBL" id="CP092882">
    <property type="protein sequence ID" value="UYV81860.1"/>
    <property type="molecule type" value="Genomic_DNA"/>
</dbReference>
<evidence type="ECO:0000256" key="1">
    <source>
        <dbReference type="ARBA" id="ARBA00010048"/>
    </source>
</evidence>
<organism evidence="5 6">
    <name type="scientific">Cordylochernes scorpioides</name>
    <dbReference type="NCBI Taxonomy" id="51811"/>
    <lineage>
        <taxon>Eukaryota</taxon>
        <taxon>Metazoa</taxon>
        <taxon>Ecdysozoa</taxon>
        <taxon>Arthropoda</taxon>
        <taxon>Chelicerata</taxon>
        <taxon>Arachnida</taxon>
        <taxon>Pseudoscorpiones</taxon>
        <taxon>Cheliferoidea</taxon>
        <taxon>Chernetidae</taxon>
        <taxon>Cordylochernes</taxon>
    </lineage>
</organism>
<sequence length="393" mass="44901">MVTALAGRQEGLRTLDSRLPPLPLETTRHTRTPLQSFSPPDGRFSHVHIDLVGPLPPSENYQNYRYIFTCVDRFTRWPEALPIQDITAKTVANAFLSVWISRFGVPAKVTTDQGRQFESALFSELTRLLGINRIRTSPYHPSANGLVERFYRQLKDSLRCHNSTSWSLKLPLVLLGIPPTPSRNIFEDPPPPSASSPTEPWLEDFKRAMASLKPALSRPHGNRHVYDDVDQFMKLEDNQDVETVLRKLDEQHSKYKLLEMNLLHKKKRLKSQVPDAKVSLELLELIRQRQETGESLRTQFVVSEQVLGHAEVGPTQQVLLWLGANVMLEYGLEEARQLLAGNLEVASTTLTQLELDLDFLRDQLTITEVNMARVYNWDVKRRQALKEKKLVVG</sequence>
<dbReference type="InterPro" id="IPR016655">
    <property type="entry name" value="PFD3"/>
</dbReference>
<evidence type="ECO:0000313" key="5">
    <source>
        <dbReference type="EMBL" id="UYV81860.1"/>
    </source>
</evidence>
<evidence type="ECO:0000313" key="6">
    <source>
        <dbReference type="Proteomes" id="UP001235939"/>
    </source>
</evidence>
<keyword evidence="2" id="KW-0143">Chaperone</keyword>
<keyword evidence="3" id="KW-0175">Coiled coil</keyword>
<name>A0ABY6LQ58_9ARAC</name>
<gene>
    <name evidence="5" type="ORF">LAZ67_20002722</name>
</gene>
<evidence type="ECO:0000256" key="2">
    <source>
        <dbReference type="ARBA" id="ARBA00023186"/>
    </source>
</evidence>
<dbReference type="PANTHER" id="PTHR12409:SF0">
    <property type="entry name" value="PREFOLDIN SUBUNIT 3"/>
    <property type="match status" value="1"/>
</dbReference>
<dbReference type="PANTHER" id="PTHR12409">
    <property type="entry name" value="PREFOLDIN SUBUNIT 3"/>
    <property type="match status" value="1"/>
</dbReference>
<dbReference type="Gene3D" id="3.30.420.10">
    <property type="entry name" value="Ribonuclease H-like superfamily/Ribonuclease H"/>
    <property type="match status" value="1"/>
</dbReference>
<accession>A0ABY6LQ58</accession>
<evidence type="ECO:0000259" key="4">
    <source>
        <dbReference type="PROSITE" id="PS50994"/>
    </source>
</evidence>
<proteinExistence type="inferred from homology"/>
<dbReference type="InterPro" id="IPR036397">
    <property type="entry name" value="RNaseH_sf"/>
</dbReference>